<proteinExistence type="predicted"/>
<sequence>MPTGQAMLNDVASFLLAQLDPLLPVNSHVKTFEEVERDQYFMNIRLSLFNLVITHGYSAISPALIAKLEQVSSLPKDGTHDFDILLSLIVLLRMITDTNEVYWRMLDPEYNISTSSDEKIAFSTYYNGFSVQTTTLHTVRPQPLTPQLASSFLQLLSKIKSNKKVIKMLNSMLRSLHGNNTSYAHPPLKDNTIGLTESKKTKYNSYLIEVLDQHCAYLFKYIAASNPQEFHMFIKTTVISPLLITHTHSESDIASFLCYFSYHYITLDTLPTFLEILQKMAARMKKSIYQEVLLYFASESIQSWIMARPKDYLRVIDSIQRNSADPGILTIQRISTSLFEDVYSSFNIEKLLTEGAVSSSSSSSLTVGSQSTTMNSSQDSPIYVDPFDEQALIDEESNNNGYSGNSSESPRSPTSSTSSSRSAFNVPYYGPKFELIDDTEDMTRVSVLTFSTLMLMLSPDIFEEINNTSLKHIPEDVPTSDHDADASEDRTPTDSPFSNRYPTTTKSSKSSKFGLKKLKHQLTSLNHVTNKKTKFLLTILKNINGNNIVSENAILDTLRVLILISKLSTSNLLRERDAPVANFTRRLFYIMCDILQLGSEKDAKFNPVIAHCLAKYPQAHLKLQVDYFYVACSIDVDSFLEKLADYLKRKHTGIMHLRMITDGFCLYFNNITKETIKEKIMARIDKFLKDTAYEVSNILLASSSILEDSASEMVETIFEVSASSDNSESPKMYFNPSPLPSSSPAFLNFFSRTGTSTPLSKSRSTSSSSSSLSPVDVPMIQNTGKNIRDIVAPTARRPSKSSMTTSRSSASPNENDRSINSIRTIIDKNIKSPLRVSSMLRKASQESVSSATVKNIRETLERHEQENTQLARIILTNIFSIYKGMSNYYVLTYDDPDTSTPSTNYLKLVKPVFASFIDDNETLFDTAQGVISTVISQLKSAQQQHSAYRSICYTGSGYLLSLIGTTLFNLNLSDAKREHLLKPLVDLWKARISIVKGYEMEGDLSELEESERLTFGLIRGSVGRALFCSLYSNNTNIHKLLKSSFKLFTEEIRIHQLFHEDDGNDSELDMANLEFFNVMSRDNYVSTGVVAFQRRLRTDILKYIKYPDKIIFDVSQLIYKKWYDLSVKPSLNATDLSHFRNYAGFLAASCGIFSTINASIGHQFPLLDDMKQSVDSKIKYFVEKQCLWLNNEDLLTRENSKDIIATELHPLAFSSVFSALQRRINELKDINVIEKENELSLILLEQVIMVIRMILERDDTSEVLILVSVPLLNLIDDILKIVDNIDKSSPKYFKCVIHLSKMLKSFQHSESSICITGYMVVKNRWLRLVTQWFQSAIFNDFDLQNLSKSHRDMDLEKRDLDYLYIDTTIESSKAITYLTKDLVLEAPQSMSEIELQRSKSVVFGNYFNILLKALEKSTCIENFPTTLRHKIALLNENIIMSLTNLLIANVDVGLNHAIPIGYSNNRNIRLAFMNVFVNIVSSFDTSNNSVKKKRDEIVEEVVLLSLKTPAMLSKACRVCPASDIDALASSIVYVFEVKNAAHIIVTELVREEISNATRHMEILRRNSCATRALSMLARIKGMDYLSKILKPILEELLETNECFEVEKIEPDDPDAPRNLQLFKKYMTKVVDAITNSIDSFPPQFFVICQAIHSSASERFPEYADIAVGSFLFLRFFCPALVSPDSEEIIDSLTPKARKSSMSLAKVIQNIANGSVNSIKWRLLESETEYLKNCSNKIFKFLSEVSDKKRVVKIKLRLENRVTPNEFSFLHKFLYYHGLEMRNVLIDDVKSFDDISNIRRSAVIVDRLLSLMGQPRMEFKNEMPAYIRENAETNPQLYEFMSKQALKFSESQENELVKFVQESVTAEGLPVVVFNWYEFQREGNNDVESMIYRTFQIYSKVMTKKHFFVTDCTGFDDEHQVKKLFMKVMSLFFNLLPSEGLYNCETLYFYNATQVYLTWWLEFQRSHLSIFQKLKVPVSFINTESDPKLIKTLGLSDYSREVFHDVRVTLHDVSLYDENIKRFSPVTLKVGNKFFQIVHDTPRKFKLQENSDMISIKPNYVYEIANVISTSVSRITGVSSEFCIELKDRKRLIMSSPKYLEILKMFYYAQAKIIEEFNDNEYTTDNISKHSKEVIKMADIVSHLLLVALVGLGGDSEIRAVSYNLLSSMHSTFSLNMGHLLPYTPDIYVPEDPNPMFEPLIKTLAETSPELTSYYLKYSIDMLENSEHDLHFVGNLLRTMKYWIGNLSKHVFLADDQDGPERTNKLIRRLVRLTVQPGQPTSLYLDYIWPTLVQDQYLLQEIIDEVIGHCMDRAAEGVDWHPACKILLRAPTIDITGAVIKRILEITHSFLPNLKEETNVNSWTELIILVHLASSLFCDSPLLVDIYMPEVLFIVSLLIDVGSTEMRSSLHKLLMNTCQSLLSNTSLPKYSRKNLYEIQKIFSDQKTKIMFGFSQERGRLLQNFSASSFLTKFTTLEHFVNNLISLMDNGSRMSVEQWKTRYLQYIMGTVFHVQSFLSARAMMILGIISKEGISDGLLRNLLKQSMIILAIPEVSDEQIFFTISTFFTYTKAIRGVDPRSPLLPRMFWLASTIAFSFNVMIYQSGLLFMSSAAQHLSLGNMQKIDSGKTPQPLIKQLISERAFAENILRQIEAMGDLRVTEDNFSHVMVNLICKGLLVPYTRANSLSALIVFFKLFYFELMYGPNENYLIFMFFIFVLQRPAVFLKCMEDVDMDNDVVHLDSRNKIHRGLLDWLVSFTPDAFMTLYQASLYFASKATDEQSKVRFMLVYKYLMESNLEAAFKLYPFILGELRRLSKYSNNSSVMILAFEIIKMAVKSKEYPRIPQIEEELFATLSERGLTGIQNIPFENDLLNDALNGVRENPVITYERKKLSVMLISKVISLP</sequence>
<evidence type="ECO:0000256" key="2">
    <source>
        <dbReference type="ARBA" id="ARBA00022553"/>
    </source>
</evidence>
<name>A0ABX6EYJ5_KLUMA</name>
<feature type="domain" description="Ras-GAP" evidence="4">
    <location>
        <begin position="1523"/>
        <end position="1712"/>
    </location>
</feature>
<reference evidence="5 6" key="2">
    <citation type="submission" date="2019-11" db="EMBL/GenBank/DDBJ databases">
        <authorList>
            <person name="Lu H."/>
        </authorList>
    </citation>
    <scope>NUCLEOTIDE SEQUENCE [LARGE SCALE GENOMIC DNA]</scope>
    <source>
        <strain evidence="5 6">FIM1</strain>
    </source>
</reference>
<gene>
    <name evidence="5" type="primary">IRA2</name>
    <name evidence="5" type="ORF">FIM1_4151</name>
</gene>
<dbReference type="CDD" id="cd05392">
    <property type="entry name" value="RasGAP_Neurofibromin_like"/>
    <property type="match status" value="1"/>
</dbReference>
<dbReference type="PANTHER" id="PTHR10194:SF142">
    <property type="entry name" value="NEUROFIBROMIN"/>
    <property type="match status" value="1"/>
</dbReference>
<organism evidence="5 6">
    <name type="scientific">Kluyveromyces marxianus</name>
    <name type="common">Yeast</name>
    <name type="synonym">Candida kefyr</name>
    <dbReference type="NCBI Taxonomy" id="4911"/>
    <lineage>
        <taxon>Eukaryota</taxon>
        <taxon>Fungi</taxon>
        <taxon>Dikarya</taxon>
        <taxon>Ascomycota</taxon>
        <taxon>Saccharomycotina</taxon>
        <taxon>Saccharomycetes</taxon>
        <taxon>Saccharomycetales</taxon>
        <taxon>Saccharomycetaceae</taxon>
        <taxon>Kluyveromyces</taxon>
    </lineage>
</organism>
<dbReference type="PROSITE" id="PS50018">
    <property type="entry name" value="RAS_GTPASE_ACTIV_2"/>
    <property type="match status" value="1"/>
</dbReference>
<feature type="compositionally biased region" description="Polar residues" evidence="3">
    <location>
        <begin position="493"/>
        <end position="502"/>
    </location>
</feature>
<dbReference type="InterPro" id="IPR001936">
    <property type="entry name" value="RasGAP_dom"/>
</dbReference>
<dbReference type="InterPro" id="IPR008936">
    <property type="entry name" value="Rho_GTPase_activation_prot"/>
</dbReference>
<feature type="compositionally biased region" description="Low complexity" evidence="3">
    <location>
        <begin position="800"/>
        <end position="812"/>
    </location>
</feature>
<feature type="region of interest" description="Disordered" evidence="3">
    <location>
        <begin position="472"/>
        <end position="509"/>
    </location>
</feature>
<keyword evidence="1" id="KW-0343">GTPase activation</keyword>
<feature type="region of interest" description="Disordered" evidence="3">
    <location>
        <begin position="396"/>
        <end position="423"/>
    </location>
</feature>
<dbReference type="InterPro" id="IPR036865">
    <property type="entry name" value="CRAL-TRIO_dom_sf"/>
</dbReference>
<feature type="compositionally biased region" description="Low complexity" evidence="3">
    <location>
        <begin position="398"/>
        <end position="422"/>
    </location>
</feature>
<feature type="region of interest" description="Disordered" evidence="3">
    <location>
        <begin position="755"/>
        <end position="820"/>
    </location>
</feature>
<dbReference type="InterPro" id="IPR039360">
    <property type="entry name" value="Ras_GTPase"/>
</dbReference>
<dbReference type="EMBL" id="CP015059">
    <property type="protein sequence ID" value="QGN17419.1"/>
    <property type="molecule type" value="Genomic_DNA"/>
</dbReference>
<dbReference type="Gene3D" id="1.10.506.10">
    <property type="entry name" value="GTPase Activation - p120gap, domain 1"/>
    <property type="match status" value="1"/>
</dbReference>
<feature type="compositionally biased region" description="Low complexity" evidence="3">
    <location>
        <begin position="755"/>
        <end position="774"/>
    </location>
</feature>
<accession>A0ABX6EYJ5</accession>
<evidence type="ECO:0000259" key="4">
    <source>
        <dbReference type="PROSITE" id="PS50018"/>
    </source>
</evidence>
<evidence type="ECO:0000313" key="5">
    <source>
        <dbReference type="EMBL" id="QGN17419.1"/>
    </source>
</evidence>
<reference evidence="5 6" key="1">
    <citation type="submission" date="2016-03" db="EMBL/GenBank/DDBJ databases">
        <title>How can Kluyveromyces marxianus grow so fast - potential evolutionary course in Saccharomyces Complex revealed by comparative genomics.</title>
        <authorList>
            <person name="Mo W."/>
            <person name="Lu W."/>
            <person name="Yang X."/>
            <person name="Qi J."/>
            <person name="Lv H."/>
        </authorList>
    </citation>
    <scope>NUCLEOTIDE SEQUENCE [LARGE SCALE GENOMIC DNA]</scope>
    <source>
        <strain evidence="5 6">FIM1</strain>
    </source>
</reference>
<evidence type="ECO:0000313" key="6">
    <source>
        <dbReference type="Proteomes" id="UP000422736"/>
    </source>
</evidence>
<dbReference type="SUPFAM" id="SSF48350">
    <property type="entry name" value="GTPase activation domain, GAP"/>
    <property type="match status" value="1"/>
</dbReference>
<feature type="region of interest" description="Disordered" evidence="3">
    <location>
        <begin position="359"/>
        <end position="382"/>
    </location>
</feature>
<dbReference type="Gene3D" id="3.40.525.10">
    <property type="entry name" value="CRAL-TRIO lipid binding domain"/>
    <property type="match status" value="1"/>
</dbReference>
<dbReference type="Pfam" id="PF00616">
    <property type="entry name" value="RasGAP"/>
    <property type="match status" value="1"/>
</dbReference>
<feature type="compositionally biased region" description="Polar residues" evidence="3">
    <location>
        <begin position="365"/>
        <end position="380"/>
    </location>
</feature>
<protein>
    <submittedName>
        <fullName evidence="5">Inhibitory regulator protein IRA2</fullName>
    </submittedName>
</protein>
<evidence type="ECO:0000256" key="1">
    <source>
        <dbReference type="ARBA" id="ARBA00022468"/>
    </source>
</evidence>
<keyword evidence="2" id="KW-0597">Phosphoprotein</keyword>
<feature type="compositionally biased region" description="Basic and acidic residues" evidence="3">
    <location>
        <begin position="472"/>
        <end position="492"/>
    </location>
</feature>
<dbReference type="PANTHER" id="PTHR10194">
    <property type="entry name" value="RAS GTPASE-ACTIVATING PROTEINS"/>
    <property type="match status" value="1"/>
</dbReference>
<keyword evidence="6" id="KW-1185">Reference proteome</keyword>
<evidence type="ECO:0000256" key="3">
    <source>
        <dbReference type="SAM" id="MobiDB-lite"/>
    </source>
</evidence>
<dbReference type="PROSITE" id="PS00509">
    <property type="entry name" value="RAS_GTPASE_ACTIV_1"/>
    <property type="match status" value="1"/>
</dbReference>
<dbReference type="SMART" id="SM00323">
    <property type="entry name" value="RasGAP"/>
    <property type="match status" value="1"/>
</dbReference>
<dbReference type="InterPro" id="IPR023152">
    <property type="entry name" value="RasGAP_CS"/>
</dbReference>
<dbReference type="Proteomes" id="UP000422736">
    <property type="component" value="Chromosome 6"/>
</dbReference>